<evidence type="ECO:0000259" key="13">
    <source>
        <dbReference type="PROSITE" id="PS50011"/>
    </source>
</evidence>
<evidence type="ECO:0000256" key="7">
    <source>
        <dbReference type="ARBA" id="ARBA00022777"/>
    </source>
</evidence>
<reference evidence="15" key="1">
    <citation type="journal article" date="2013" name="Nat. Biotechnol.">
        <title>Draft genome sequence of chickpea (Cicer arietinum) provides a resource for trait improvement.</title>
        <authorList>
            <person name="Varshney R.K."/>
            <person name="Song C."/>
            <person name="Saxena R.K."/>
            <person name="Azam S."/>
            <person name="Yu S."/>
            <person name="Sharpe A.G."/>
            <person name="Cannon S."/>
            <person name="Baek J."/>
            <person name="Rosen B.D."/>
            <person name="Tar'an B."/>
            <person name="Millan T."/>
            <person name="Zhang X."/>
            <person name="Ramsay L.D."/>
            <person name="Iwata A."/>
            <person name="Wang Y."/>
            <person name="Nelson W."/>
            <person name="Farmer A.D."/>
            <person name="Gaur P.M."/>
            <person name="Soderlund C."/>
            <person name="Penmetsa R.V."/>
            <person name="Xu C."/>
            <person name="Bharti A.K."/>
            <person name="He W."/>
            <person name="Winter P."/>
            <person name="Zhao S."/>
            <person name="Hane J.K."/>
            <person name="Carrasquilla-Garcia N."/>
            <person name="Condie J.A."/>
            <person name="Upadhyaya H.D."/>
            <person name="Luo M.C."/>
            <person name="Thudi M."/>
            <person name="Gowda C.L."/>
            <person name="Singh N.P."/>
            <person name="Lichtenzveig J."/>
            <person name="Gali K.K."/>
            <person name="Rubio J."/>
            <person name="Nadarajan N."/>
            <person name="Dolezel J."/>
            <person name="Bansal K.C."/>
            <person name="Xu X."/>
            <person name="Edwards D."/>
            <person name="Zhang G."/>
            <person name="Kahl G."/>
            <person name="Gil J."/>
            <person name="Singh K.B."/>
            <person name="Datta S.K."/>
            <person name="Jackson S.A."/>
            <person name="Wang J."/>
            <person name="Cook D.R."/>
        </authorList>
    </citation>
    <scope>NUCLEOTIDE SEQUENCE [LARGE SCALE GENOMIC DNA]</scope>
    <source>
        <strain evidence="15">cv. CDC Frontier</strain>
    </source>
</reference>
<feature type="region of interest" description="Disordered" evidence="12">
    <location>
        <begin position="279"/>
        <end position="302"/>
    </location>
</feature>
<dbReference type="AlphaFoldDB" id="A0A1S2XVE7"/>
<evidence type="ECO:0000256" key="10">
    <source>
        <dbReference type="ARBA" id="ARBA00048679"/>
    </source>
</evidence>
<protein>
    <recommendedName>
        <fullName evidence="2">non-specific serine/threonine protein kinase</fullName>
        <ecNumber evidence="2">2.7.11.1</ecNumber>
    </recommendedName>
</protein>
<dbReference type="RefSeq" id="XP_027189588.1">
    <property type="nucleotide sequence ID" value="XM_027333787.1"/>
</dbReference>
<dbReference type="SUPFAM" id="SSF56112">
    <property type="entry name" value="Protein kinase-like (PK-like)"/>
    <property type="match status" value="1"/>
</dbReference>
<dbReference type="RefSeq" id="XP_004495079.1">
    <property type="nucleotide sequence ID" value="XM_004495022.1"/>
</dbReference>
<evidence type="ECO:0000259" key="14">
    <source>
        <dbReference type="PROSITE" id="PS51285"/>
    </source>
</evidence>
<dbReference type="InterPro" id="IPR000961">
    <property type="entry name" value="AGC-kinase_C"/>
</dbReference>
<dbReference type="Pfam" id="PF00433">
    <property type="entry name" value="Pkinase_C"/>
    <property type="match status" value="1"/>
</dbReference>
<dbReference type="InterPro" id="IPR017892">
    <property type="entry name" value="Pkinase_C"/>
</dbReference>
<dbReference type="CDD" id="cd05599">
    <property type="entry name" value="STKc_NDR_like"/>
    <property type="match status" value="1"/>
</dbReference>
<dbReference type="InterPro" id="IPR011009">
    <property type="entry name" value="Kinase-like_dom_sf"/>
</dbReference>
<evidence type="ECO:0000256" key="12">
    <source>
        <dbReference type="SAM" id="MobiDB-lite"/>
    </source>
</evidence>
<dbReference type="GeneID" id="101494988"/>
<evidence type="ECO:0000256" key="11">
    <source>
        <dbReference type="PROSITE-ProRule" id="PRU10141"/>
    </source>
</evidence>
<dbReference type="FunFam" id="1.10.510.10:FF:000106">
    <property type="entry name" value="Non-specific serine/threonine protein kinase"/>
    <property type="match status" value="1"/>
</dbReference>
<dbReference type="InterPro" id="IPR008271">
    <property type="entry name" value="Ser/Thr_kinase_AS"/>
</dbReference>
<feature type="binding site" evidence="11">
    <location>
        <position position="149"/>
    </location>
    <ligand>
        <name>ATP</name>
        <dbReference type="ChEBI" id="CHEBI:30616"/>
    </ligand>
</feature>
<proteinExistence type="inferred from homology"/>
<dbReference type="Gene3D" id="1.10.510.10">
    <property type="entry name" value="Transferase(Phosphotransferase) domain 1"/>
    <property type="match status" value="2"/>
</dbReference>
<keyword evidence="6 11" id="KW-0547">Nucleotide-binding</keyword>
<dbReference type="Pfam" id="PF00069">
    <property type="entry name" value="Pkinase"/>
    <property type="match status" value="2"/>
</dbReference>
<keyword evidence="15" id="KW-1185">Reference proteome</keyword>
<dbReference type="PROSITE" id="PS51285">
    <property type="entry name" value="AGC_KINASE_CTER"/>
    <property type="match status" value="1"/>
</dbReference>
<dbReference type="InterPro" id="IPR017441">
    <property type="entry name" value="Protein_kinase_ATP_BS"/>
</dbReference>
<dbReference type="SMART" id="SM00133">
    <property type="entry name" value="S_TK_X"/>
    <property type="match status" value="1"/>
</dbReference>
<reference evidence="16 17" key="2">
    <citation type="submission" date="2025-04" db="UniProtKB">
        <authorList>
            <consortium name="RefSeq"/>
        </authorList>
    </citation>
    <scope>IDENTIFICATION</scope>
    <source>
        <tissue evidence="16 17">Etiolated seedlings</tissue>
    </source>
</reference>
<feature type="region of interest" description="Disordered" evidence="12">
    <location>
        <begin position="1"/>
        <end position="42"/>
    </location>
</feature>
<dbReference type="GO" id="GO:0005524">
    <property type="term" value="F:ATP binding"/>
    <property type="evidence" value="ECO:0007669"/>
    <property type="project" value="UniProtKB-UniRule"/>
</dbReference>
<evidence type="ECO:0000256" key="2">
    <source>
        <dbReference type="ARBA" id="ARBA00012513"/>
    </source>
</evidence>
<feature type="compositionally biased region" description="Basic and acidic residues" evidence="12">
    <location>
        <begin position="549"/>
        <end position="561"/>
    </location>
</feature>
<comment type="similarity">
    <text evidence="1">Belongs to the protein kinase superfamily. AGC Ser/Thr protein kinase family.</text>
</comment>
<keyword evidence="7" id="KW-0418">Kinase</keyword>
<keyword evidence="5" id="KW-0808">Transferase</keyword>
<evidence type="ECO:0000256" key="3">
    <source>
        <dbReference type="ARBA" id="ARBA00022527"/>
    </source>
</evidence>
<keyword evidence="4" id="KW-0597">Phosphoprotein</keyword>
<evidence type="ECO:0000313" key="16">
    <source>
        <dbReference type="RefSeq" id="XP_004495079.1"/>
    </source>
</evidence>
<evidence type="ECO:0000256" key="8">
    <source>
        <dbReference type="ARBA" id="ARBA00022840"/>
    </source>
</evidence>
<gene>
    <name evidence="16 17" type="primary">LOC101494988</name>
</gene>
<dbReference type="FunFam" id="1.10.510.10:FF:000042">
    <property type="entry name" value="Non-specific serine/threonine protein kinase"/>
    <property type="match status" value="1"/>
</dbReference>
<dbReference type="KEGG" id="cam:101494988"/>
<dbReference type="PANTHER" id="PTHR22988">
    <property type="entry name" value="MYOTONIC DYSTROPHY S/T KINASE-RELATED"/>
    <property type="match status" value="1"/>
</dbReference>
<dbReference type="PANTHER" id="PTHR22988:SF76">
    <property type="entry name" value="CHROMOSOME UNDETERMINED SCAFFOLD_135, WHOLE GENOME SHOTGUN SEQUENCE"/>
    <property type="match status" value="1"/>
</dbReference>
<feature type="compositionally biased region" description="Polar residues" evidence="12">
    <location>
        <begin position="279"/>
        <end position="289"/>
    </location>
</feature>
<dbReference type="Proteomes" id="UP000087171">
    <property type="component" value="Chromosome Ca4"/>
</dbReference>
<feature type="domain" description="Protein kinase" evidence="13">
    <location>
        <begin position="120"/>
        <end position="418"/>
    </location>
</feature>
<name>A0A1S2XVE7_CICAR</name>
<dbReference type="GO" id="GO:0005737">
    <property type="term" value="C:cytoplasm"/>
    <property type="evidence" value="ECO:0007669"/>
    <property type="project" value="UniProtKB-ARBA"/>
</dbReference>
<dbReference type="InterPro" id="IPR050839">
    <property type="entry name" value="Rho-assoc_Ser/Thr_Kinase"/>
</dbReference>
<keyword evidence="3" id="KW-0723">Serine/threonine-protein kinase</keyword>
<feature type="compositionally biased region" description="Basic and acidic residues" evidence="12">
    <location>
        <begin position="12"/>
        <end position="24"/>
    </location>
</feature>
<dbReference type="PROSITE" id="PS00108">
    <property type="entry name" value="PROTEIN_KINASE_ST"/>
    <property type="match status" value="1"/>
</dbReference>
<evidence type="ECO:0000256" key="5">
    <source>
        <dbReference type="ARBA" id="ARBA00022679"/>
    </source>
</evidence>
<evidence type="ECO:0000256" key="6">
    <source>
        <dbReference type="ARBA" id="ARBA00022741"/>
    </source>
</evidence>
<evidence type="ECO:0000256" key="1">
    <source>
        <dbReference type="ARBA" id="ARBA00009903"/>
    </source>
</evidence>
<dbReference type="PROSITE" id="PS00107">
    <property type="entry name" value="PROTEIN_KINASE_ATP"/>
    <property type="match status" value="1"/>
</dbReference>
<dbReference type="InterPro" id="IPR000719">
    <property type="entry name" value="Prot_kinase_dom"/>
</dbReference>
<sequence>MDSARSWLQKLQPRDKMKAKKNFEDGNNDGNGDLATPMDEASLSDVTKQKVAAAKQYIENHYKEQMKNLQERKERRTILEKKLADADVSEEDQNNLLKFLEKKETEYMRLQRAKMGVDDFELLTMIGKGAFGEVRVCREKTTDHVFAMKKLKKSEMLRRGQVEHVKAERNLLAEVDSNCIVKLYCSFQDDEYLYLIMEYLPGGDMMTLLMRKDTLTEDEARFYVGETVLAIESIHKHNYIHRDIKPDNLLLDRYGHLRLSDFGLCKPLDCSQLEETDFSMGQNVNGSTQNEERSAPKRTQQEQLQNWQKNRRTLAYSTVGTPDYIAPEVLLKKGYGMECDWWSLGAIMYEMLVGYPPFYSDDPMTTCRKIVNWKSHLKFPEEAGLSPQAKDLISRLLCNVNHRLGSKGAHEIKAHPFFRDVEWDKLYQIDAAFIPEVNDELDTQNFEKFDEADSQTRPSSKTGPWRKMLSSKDLNFVGYTYKNFEIVNDYQVPGMAELKKKPSKSKRPSIKSLFDSDSETSEVSEVSDKSASDRPAQGSFLKLLPPKLDASHSERNLPDKF</sequence>
<feature type="region of interest" description="Disordered" evidence="12">
    <location>
        <begin position="500"/>
        <end position="561"/>
    </location>
</feature>
<comment type="catalytic activity">
    <reaction evidence="10">
        <text>L-seryl-[protein] + ATP = O-phospho-L-seryl-[protein] + ADP + H(+)</text>
        <dbReference type="Rhea" id="RHEA:17989"/>
        <dbReference type="Rhea" id="RHEA-COMP:9863"/>
        <dbReference type="Rhea" id="RHEA-COMP:11604"/>
        <dbReference type="ChEBI" id="CHEBI:15378"/>
        <dbReference type="ChEBI" id="CHEBI:29999"/>
        <dbReference type="ChEBI" id="CHEBI:30616"/>
        <dbReference type="ChEBI" id="CHEBI:83421"/>
        <dbReference type="ChEBI" id="CHEBI:456216"/>
        <dbReference type="EC" id="2.7.11.1"/>
    </reaction>
</comment>
<keyword evidence="8 11" id="KW-0067">ATP-binding</keyword>
<dbReference type="PaxDb" id="3827-XP_004495079.1"/>
<organism evidence="15 16">
    <name type="scientific">Cicer arietinum</name>
    <name type="common">Chickpea</name>
    <name type="synonym">Garbanzo</name>
    <dbReference type="NCBI Taxonomy" id="3827"/>
    <lineage>
        <taxon>Eukaryota</taxon>
        <taxon>Viridiplantae</taxon>
        <taxon>Streptophyta</taxon>
        <taxon>Embryophyta</taxon>
        <taxon>Tracheophyta</taxon>
        <taxon>Spermatophyta</taxon>
        <taxon>Magnoliopsida</taxon>
        <taxon>eudicotyledons</taxon>
        <taxon>Gunneridae</taxon>
        <taxon>Pentapetalae</taxon>
        <taxon>rosids</taxon>
        <taxon>fabids</taxon>
        <taxon>Fabales</taxon>
        <taxon>Fabaceae</taxon>
        <taxon>Papilionoideae</taxon>
        <taxon>50 kb inversion clade</taxon>
        <taxon>NPAAA clade</taxon>
        <taxon>Hologalegina</taxon>
        <taxon>IRL clade</taxon>
        <taxon>Cicereae</taxon>
        <taxon>Cicer</taxon>
    </lineage>
</organism>
<evidence type="ECO:0000313" key="15">
    <source>
        <dbReference type="Proteomes" id="UP000087171"/>
    </source>
</evidence>
<dbReference type="CDD" id="cd21742">
    <property type="entry name" value="MobB_NDR_LATS-like"/>
    <property type="match status" value="1"/>
</dbReference>
<dbReference type="FunFam" id="3.30.200.20:FF:000102">
    <property type="entry name" value="Non-specific serine/threonine protein kinase"/>
    <property type="match status" value="1"/>
</dbReference>
<evidence type="ECO:0000256" key="4">
    <source>
        <dbReference type="ARBA" id="ARBA00022553"/>
    </source>
</evidence>
<dbReference type="SMART" id="SM00220">
    <property type="entry name" value="S_TKc"/>
    <property type="match status" value="1"/>
</dbReference>
<feature type="domain" description="AGC-kinase C-terminal" evidence="14">
    <location>
        <begin position="419"/>
        <end position="491"/>
    </location>
</feature>
<dbReference type="eggNOG" id="KOG0605">
    <property type="taxonomic scope" value="Eukaryota"/>
</dbReference>
<dbReference type="InterPro" id="IPR059233">
    <property type="entry name" value="MobB_NdrA/B/Cbk1"/>
</dbReference>
<dbReference type="RefSeq" id="XP_073223689.1">
    <property type="nucleotide sequence ID" value="XM_073367588.1"/>
</dbReference>
<accession>A0A1S2XVE7</accession>
<evidence type="ECO:0000313" key="17">
    <source>
        <dbReference type="RefSeq" id="XP_027189588.1"/>
    </source>
</evidence>
<dbReference type="Gene3D" id="3.30.200.20">
    <property type="entry name" value="Phosphorylase Kinase, domain 1"/>
    <property type="match status" value="2"/>
</dbReference>
<evidence type="ECO:0000256" key="9">
    <source>
        <dbReference type="ARBA" id="ARBA00047899"/>
    </source>
</evidence>
<comment type="catalytic activity">
    <reaction evidence="9">
        <text>L-threonyl-[protein] + ATP = O-phospho-L-threonyl-[protein] + ADP + H(+)</text>
        <dbReference type="Rhea" id="RHEA:46608"/>
        <dbReference type="Rhea" id="RHEA-COMP:11060"/>
        <dbReference type="Rhea" id="RHEA-COMP:11605"/>
        <dbReference type="ChEBI" id="CHEBI:15378"/>
        <dbReference type="ChEBI" id="CHEBI:30013"/>
        <dbReference type="ChEBI" id="CHEBI:30616"/>
        <dbReference type="ChEBI" id="CHEBI:61977"/>
        <dbReference type="ChEBI" id="CHEBI:456216"/>
        <dbReference type="EC" id="2.7.11.1"/>
    </reaction>
</comment>
<dbReference type="EC" id="2.7.11.1" evidence="2"/>
<dbReference type="PROSITE" id="PS50011">
    <property type="entry name" value="PROTEIN_KINASE_DOM"/>
    <property type="match status" value="1"/>
</dbReference>
<dbReference type="GO" id="GO:0004674">
    <property type="term" value="F:protein serine/threonine kinase activity"/>
    <property type="evidence" value="ECO:0007669"/>
    <property type="project" value="UniProtKB-KW"/>
</dbReference>
<dbReference type="STRING" id="3827.A0A1S2XVE7"/>
<dbReference type="OrthoDB" id="3638488at2759"/>